<keyword evidence="7 10" id="KW-0460">Magnesium</keyword>
<reference evidence="14" key="1">
    <citation type="submission" date="2017-09" db="EMBL/GenBank/DDBJ databases">
        <title>Metaegenomics of thermophilic ammonia-oxidizing enrichment culture.</title>
        <authorList>
            <person name="Kato S."/>
            <person name="Suzuki K."/>
        </authorList>
    </citation>
    <scope>NUCLEOTIDE SEQUENCE [LARGE SCALE GENOMIC DNA]</scope>
</reference>
<evidence type="ECO:0000256" key="9">
    <source>
        <dbReference type="ARBA" id="ARBA00048540"/>
    </source>
</evidence>
<dbReference type="AlphaFoldDB" id="A0A2H5XFN1"/>
<evidence type="ECO:0000313" key="14">
    <source>
        <dbReference type="Proteomes" id="UP000236173"/>
    </source>
</evidence>
<dbReference type="EMBL" id="BEHT01000046">
    <property type="protein sequence ID" value="GBC99993.1"/>
    <property type="molecule type" value="Genomic_DNA"/>
</dbReference>
<feature type="binding site" evidence="11">
    <location>
        <position position="288"/>
    </location>
    <ligand>
        <name>Mg(2+)</name>
        <dbReference type="ChEBI" id="CHEBI:18420"/>
    </ligand>
</feature>
<sequence length="316" mass="34344">MVRCRIAIIASLCGLPLAVLSAPATTRQRFEFRKVLMGVECRLVLYAPDAPRAREAGAAAFDRIAALDAVMSDYRPDSELMRLCAVGHHAPTKVSPDLFTVLRTALDIAQASDGAFDITVGPFARLWRQARQTRQLPTPSELADARTKVGWQKICLDPEKQTVRLAVAGMQLDLGGIAKGYAVDCALQVLQRFGVAQAMVEFGGDIRLGDPPPHRAGWRIRLPEGAQPAVMELARCAVSTSGTTEQFVDINGQRYAHIIDPRTGLGLTRLTVATVVADCGLLSDPLATAVCVLGREKGEQLVRRYNARIVFFRQAP</sequence>
<organism evidence="13 14">
    <name type="scientific">Candidatus Fervidibacter japonicus</name>
    <dbReference type="NCBI Taxonomy" id="2035412"/>
    <lineage>
        <taxon>Bacteria</taxon>
        <taxon>Candidatus Fervidibacterota</taxon>
        <taxon>Candidatus Fervidibacter</taxon>
    </lineage>
</organism>
<evidence type="ECO:0000256" key="12">
    <source>
        <dbReference type="SAM" id="SignalP"/>
    </source>
</evidence>
<evidence type="ECO:0000256" key="1">
    <source>
        <dbReference type="ARBA" id="ARBA00011955"/>
    </source>
</evidence>
<evidence type="ECO:0000256" key="2">
    <source>
        <dbReference type="ARBA" id="ARBA00016337"/>
    </source>
</evidence>
<dbReference type="GO" id="GO:0016740">
    <property type="term" value="F:transferase activity"/>
    <property type="evidence" value="ECO:0007669"/>
    <property type="project" value="UniProtKB-UniRule"/>
</dbReference>
<comment type="catalytic activity">
    <reaction evidence="9 10">
        <text>L-threonyl-[protein] + FAD = FMN-L-threonyl-[protein] + AMP + H(+)</text>
        <dbReference type="Rhea" id="RHEA:36847"/>
        <dbReference type="Rhea" id="RHEA-COMP:11060"/>
        <dbReference type="Rhea" id="RHEA-COMP:11061"/>
        <dbReference type="ChEBI" id="CHEBI:15378"/>
        <dbReference type="ChEBI" id="CHEBI:30013"/>
        <dbReference type="ChEBI" id="CHEBI:57692"/>
        <dbReference type="ChEBI" id="CHEBI:74257"/>
        <dbReference type="ChEBI" id="CHEBI:456215"/>
        <dbReference type="EC" id="2.7.1.180"/>
    </reaction>
</comment>
<evidence type="ECO:0000313" key="13">
    <source>
        <dbReference type="EMBL" id="GBC99993.1"/>
    </source>
</evidence>
<comment type="similarity">
    <text evidence="10">Belongs to the ApbE family.</text>
</comment>
<evidence type="ECO:0000256" key="8">
    <source>
        <dbReference type="ARBA" id="ARBA00031306"/>
    </source>
</evidence>
<gene>
    <name evidence="13" type="primary">apbE_2</name>
    <name evidence="13" type="ORF">HRbin17_02526</name>
</gene>
<dbReference type="SUPFAM" id="SSF143631">
    <property type="entry name" value="ApbE-like"/>
    <property type="match status" value="1"/>
</dbReference>
<dbReference type="GO" id="GO:0046872">
    <property type="term" value="F:metal ion binding"/>
    <property type="evidence" value="ECO:0007669"/>
    <property type="project" value="UniProtKB-UniRule"/>
</dbReference>
<keyword evidence="3 10" id="KW-0285">Flavoprotein</keyword>
<evidence type="ECO:0000256" key="6">
    <source>
        <dbReference type="ARBA" id="ARBA00022827"/>
    </source>
</evidence>
<dbReference type="PIRSF" id="PIRSF006268">
    <property type="entry name" value="ApbE"/>
    <property type="match status" value="1"/>
</dbReference>
<evidence type="ECO:0000256" key="5">
    <source>
        <dbReference type="ARBA" id="ARBA00022723"/>
    </source>
</evidence>
<dbReference type="InterPro" id="IPR003374">
    <property type="entry name" value="ApbE-like_sf"/>
</dbReference>
<proteinExistence type="inferred from homology"/>
<protein>
    <recommendedName>
        <fullName evidence="2 10">FAD:protein FMN transferase</fullName>
        <ecNumber evidence="1 10">2.7.1.180</ecNumber>
    </recommendedName>
    <alternativeName>
        <fullName evidence="8 10">Flavin transferase</fullName>
    </alternativeName>
</protein>
<keyword evidence="4 10" id="KW-0808">Transferase</keyword>
<feature type="binding site" evidence="11">
    <location>
        <position position="176"/>
    </location>
    <ligand>
        <name>Mg(2+)</name>
        <dbReference type="ChEBI" id="CHEBI:18420"/>
    </ligand>
</feature>
<evidence type="ECO:0000256" key="7">
    <source>
        <dbReference type="ARBA" id="ARBA00022842"/>
    </source>
</evidence>
<feature type="binding site" evidence="11">
    <location>
        <position position="284"/>
    </location>
    <ligand>
        <name>Mg(2+)</name>
        <dbReference type="ChEBI" id="CHEBI:18420"/>
    </ligand>
</feature>
<name>A0A2H5XFN1_9BACT</name>
<dbReference type="PANTHER" id="PTHR30040:SF2">
    <property type="entry name" value="FAD:PROTEIN FMN TRANSFERASE"/>
    <property type="match status" value="1"/>
</dbReference>
<feature type="signal peptide" evidence="12">
    <location>
        <begin position="1"/>
        <end position="21"/>
    </location>
</feature>
<evidence type="ECO:0000256" key="3">
    <source>
        <dbReference type="ARBA" id="ARBA00022630"/>
    </source>
</evidence>
<dbReference type="PANTHER" id="PTHR30040">
    <property type="entry name" value="THIAMINE BIOSYNTHESIS LIPOPROTEIN APBE"/>
    <property type="match status" value="1"/>
</dbReference>
<dbReference type="EC" id="2.7.1.180" evidence="1 10"/>
<evidence type="ECO:0000256" key="11">
    <source>
        <dbReference type="PIRSR" id="PIRSR006268-2"/>
    </source>
</evidence>
<keyword evidence="6 10" id="KW-0274">FAD</keyword>
<keyword evidence="5 10" id="KW-0479">Metal-binding</keyword>
<accession>A0A2H5XFN1</accession>
<comment type="cofactor">
    <cofactor evidence="11">
        <name>Mg(2+)</name>
        <dbReference type="ChEBI" id="CHEBI:18420"/>
    </cofactor>
    <cofactor evidence="11">
        <name>Mn(2+)</name>
        <dbReference type="ChEBI" id="CHEBI:29035"/>
    </cofactor>
    <text evidence="11">Magnesium. Can also use manganese.</text>
</comment>
<keyword evidence="12" id="KW-0732">Signal</keyword>
<evidence type="ECO:0000256" key="4">
    <source>
        <dbReference type="ARBA" id="ARBA00022679"/>
    </source>
</evidence>
<evidence type="ECO:0000256" key="10">
    <source>
        <dbReference type="PIRNR" id="PIRNR006268"/>
    </source>
</evidence>
<dbReference type="InterPro" id="IPR024932">
    <property type="entry name" value="ApbE"/>
</dbReference>
<dbReference type="Pfam" id="PF02424">
    <property type="entry name" value="ApbE"/>
    <property type="match status" value="1"/>
</dbReference>
<comment type="caution">
    <text evidence="13">The sequence shown here is derived from an EMBL/GenBank/DDBJ whole genome shotgun (WGS) entry which is preliminary data.</text>
</comment>
<feature type="chain" id="PRO_5039901556" description="FAD:protein FMN transferase" evidence="12">
    <location>
        <begin position="22"/>
        <end position="316"/>
    </location>
</feature>
<dbReference type="Proteomes" id="UP000236173">
    <property type="component" value="Unassembled WGS sequence"/>
</dbReference>
<dbReference type="Gene3D" id="3.10.520.10">
    <property type="entry name" value="ApbE-like domains"/>
    <property type="match status" value="1"/>
</dbReference>